<dbReference type="AlphaFoldDB" id="S7Z6W4"/>
<name>S7Z6W4_PENO1</name>
<dbReference type="InterPro" id="IPR023213">
    <property type="entry name" value="CAT-like_dom_sf"/>
</dbReference>
<gene>
    <name evidence="1" type="ORF">PDE_00795</name>
</gene>
<dbReference type="HOGENOM" id="CLU_029797_2_1_1"/>
<proteinExistence type="predicted"/>
<evidence type="ECO:0000313" key="2">
    <source>
        <dbReference type="Proteomes" id="UP000019376"/>
    </source>
</evidence>
<keyword evidence="2" id="KW-1185">Reference proteome</keyword>
<protein>
    <submittedName>
        <fullName evidence="1">Uncharacterized protein</fullName>
    </submittedName>
</protein>
<reference evidence="1 2" key="1">
    <citation type="journal article" date="2013" name="PLoS ONE">
        <title>Genomic and secretomic analyses reveal unique features of the lignocellulolytic enzyme system of Penicillium decumbens.</title>
        <authorList>
            <person name="Liu G."/>
            <person name="Zhang L."/>
            <person name="Wei X."/>
            <person name="Zou G."/>
            <person name="Qin Y."/>
            <person name="Ma L."/>
            <person name="Li J."/>
            <person name="Zheng H."/>
            <person name="Wang S."/>
            <person name="Wang C."/>
            <person name="Xun L."/>
            <person name="Zhao G.-P."/>
            <person name="Zhou Z."/>
            <person name="Qu Y."/>
        </authorList>
    </citation>
    <scope>NUCLEOTIDE SEQUENCE [LARGE SCALE GENOMIC DNA]</scope>
    <source>
        <strain evidence="2">114-2 / CGMCC 5302</strain>
    </source>
</reference>
<dbReference type="Gene3D" id="3.30.559.10">
    <property type="entry name" value="Chloramphenicol acetyltransferase-like domain"/>
    <property type="match status" value="2"/>
</dbReference>
<dbReference type="STRING" id="933388.S7Z6W4"/>
<sequence>MVFPWLFRSQRQPPVTITSDTIIPVHRWDYLSDEAHTVPVITFQFNAVLDPIALYNALNILVRTGDWRKIGARIRRNAKGQLEYHIPSHFDEHRPAFHFSSVHHSGPLAEHPCAPSYPAAETVRPTLARGCTWECLPLVMPEGTPRTLNDWLYSDRPLLSAHVVTFTSHTLLTVSYPHVLMDAQGLALLLKGWTAILNKCHDQVPDFQGFKIDPLATLGDHGSAADFGFWGQTLSAWSALIFGLRFLIGLIWYRFEQRLTVIPQAYLTNIREEAIEQLTNTSVSRAATGKDAASAQTTKDELFLSEGDVLLAWWTRMALQAHRAEPRRKVGIIGTIDVRRRLQKYFGSGPEIFFLGNAALPLYATASVGLSLASNGISMLAGEIRRAILIQREPDHIEALAKMIGETGRVPLVGSASMKSIFYTNWHQAGYFDVDFSGAVDKVLERDRVAFTGRAESIIPNILMSDGQPMKFTGIVVVGRDPKGDWIVQSIMHRQAMRRFEEQLQGLQLDR</sequence>
<dbReference type="PhylomeDB" id="S7Z6W4"/>
<evidence type="ECO:0000313" key="1">
    <source>
        <dbReference type="EMBL" id="EPS25859.1"/>
    </source>
</evidence>
<accession>S7Z6W4</accession>
<dbReference type="eggNOG" id="ENOG502S6KB">
    <property type="taxonomic scope" value="Eukaryota"/>
</dbReference>
<dbReference type="EMBL" id="KB644408">
    <property type="protein sequence ID" value="EPS25859.1"/>
    <property type="molecule type" value="Genomic_DNA"/>
</dbReference>
<dbReference type="Proteomes" id="UP000019376">
    <property type="component" value="Unassembled WGS sequence"/>
</dbReference>
<dbReference type="OrthoDB" id="21502at2759"/>
<organism evidence="1 2">
    <name type="scientific">Penicillium oxalicum (strain 114-2 / CGMCC 5302)</name>
    <name type="common">Penicillium decumbens</name>
    <dbReference type="NCBI Taxonomy" id="933388"/>
    <lineage>
        <taxon>Eukaryota</taxon>
        <taxon>Fungi</taxon>
        <taxon>Dikarya</taxon>
        <taxon>Ascomycota</taxon>
        <taxon>Pezizomycotina</taxon>
        <taxon>Eurotiomycetes</taxon>
        <taxon>Eurotiomycetidae</taxon>
        <taxon>Eurotiales</taxon>
        <taxon>Aspergillaceae</taxon>
        <taxon>Penicillium</taxon>
    </lineage>
</organism>